<name>A0ABQ9GEB8_9NEOP</name>
<keyword evidence="3" id="KW-1185">Reference proteome</keyword>
<dbReference type="EMBL" id="JARBHB010000013">
    <property type="protein sequence ID" value="KAJ8869876.1"/>
    <property type="molecule type" value="Genomic_DNA"/>
</dbReference>
<dbReference type="Proteomes" id="UP001159363">
    <property type="component" value="Chromosome 12"/>
</dbReference>
<protein>
    <submittedName>
        <fullName evidence="2">Uncharacterized protein</fullName>
    </submittedName>
</protein>
<accession>A0ABQ9GEB8</accession>
<reference evidence="2 3" key="1">
    <citation type="submission" date="2023-02" db="EMBL/GenBank/DDBJ databases">
        <title>LHISI_Scaffold_Assembly.</title>
        <authorList>
            <person name="Stuart O.P."/>
            <person name="Cleave R."/>
            <person name="Magrath M.J.L."/>
            <person name="Mikheyev A.S."/>
        </authorList>
    </citation>
    <scope>NUCLEOTIDE SEQUENCE [LARGE SCALE GENOMIC DNA]</scope>
    <source>
        <strain evidence="2">Daus_M_001</strain>
        <tissue evidence="2">Leg muscle</tissue>
    </source>
</reference>
<evidence type="ECO:0000313" key="2">
    <source>
        <dbReference type="EMBL" id="KAJ8869876.1"/>
    </source>
</evidence>
<feature type="compositionally biased region" description="Polar residues" evidence="1">
    <location>
        <begin position="18"/>
        <end position="30"/>
    </location>
</feature>
<evidence type="ECO:0000313" key="3">
    <source>
        <dbReference type="Proteomes" id="UP001159363"/>
    </source>
</evidence>
<feature type="region of interest" description="Disordered" evidence="1">
    <location>
        <begin position="1"/>
        <end position="30"/>
    </location>
</feature>
<feature type="region of interest" description="Disordered" evidence="1">
    <location>
        <begin position="181"/>
        <end position="231"/>
    </location>
</feature>
<proteinExistence type="predicted"/>
<comment type="caution">
    <text evidence="2">The sequence shown here is derived from an EMBL/GenBank/DDBJ whole genome shotgun (WGS) entry which is preliminary data.</text>
</comment>
<evidence type="ECO:0000256" key="1">
    <source>
        <dbReference type="SAM" id="MobiDB-lite"/>
    </source>
</evidence>
<organism evidence="2 3">
    <name type="scientific">Dryococelus australis</name>
    <dbReference type="NCBI Taxonomy" id="614101"/>
    <lineage>
        <taxon>Eukaryota</taxon>
        <taxon>Metazoa</taxon>
        <taxon>Ecdysozoa</taxon>
        <taxon>Arthropoda</taxon>
        <taxon>Hexapoda</taxon>
        <taxon>Insecta</taxon>
        <taxon>Pterygota</taxon>
        <taxon>Neoptera</taxon>
        <taxon>Polyneoptera</taxon>
        <taxon>Phasmatodea</taxon>
        <taxon>Verophasmatodea</taxon>
        <taxon>Anareolatae</taxon>
        <taxon>Phasmatidae</taxon>
        <taxon>Eurycanthinae</taxon>
        <taxon>Dryococelus</taxon>
    </lineage>
</organism>
<feature type="compositionally biased region" description="Basic and acidic residues" evidence="1">
    <location>
        <begin position="181"/>
        <end position="196"/>
    </location>
</feature>
<sequence length="231" mass="26652">MQRRGKRGIPEKTRLPAASSSTIPTCENPGATQPGTEYINLFTVAPKPHHRQAVCVYRRRRQRSCDRSLPPRDNFFVLITRGQDIVRRAVGARDSCWANTLGDKDRMCLKLCQHEKSFEVAEFKEWKRKWIEHILKDEGLRRYLAMTALVWITRGSRKRPTLREERRTVVAGSVSERERLTSMGGHIKDVGGRGEDELFSSGRQRQKLAVGRDKPPPPPPPTRILFTRRRE</sequence>
<gene>
    <name evidence="2" type="ORF">PR048_028885</name>
</gene>